<dbReference type="Gene3D" id="1.10.10.10">
    <property type="entry name" value="Winged helix-like DNA-binding domain superfamily/Winged helix DNA-binding domain"/>
    <property type="match status" value="1"/>
</dbReference>
<dbReference type="GO" id="GO:0006950">
    <property type="term" value="P:response to stress"/>
    <property type="evidence" value="ECO:0007669"/>
    <property type="project" value="UniProtKB-ARBA"/>
</dbReference>
<dbReference type="RefSeq" id="WP_069195313.1">
    <property type="nucleotide sequence ID" value="NZ_RLII01000017.1"/>
</dbReference>
<dbReference type="AlphaFoldDB" id="A0A4V1K1Z3"/>
<dbReference type="EMBL" id="RLII01000017">
    <property type="protein sequence ID" value="RXE58489.1"/>
    <property type="molecule type" value="Genomic_DNA"/>
</dbReference>
<dbReference type="Pfam" id="PF04542">
    <property type="entry name" value="Sigma70_r2"/>
    <property type="match status" value="1"/>
</dbReference>
<reference evidence="10" key="1">
    <citation type="submission" date="2018-11" db="EMBL/GenBank/DDBJ databases">
        <title>Genome sequencing of a novel mesophilic and cellulolytic organism within the genus Hungateiclostridium.</title>
        <authorList>
            <person name="Rettenmaier R."/>
            <person name="Liebl W."/>
            <person name="Zverlov V."/>
        </authorList>
    </citation>
    <scope>NUCLEOTIDE SEQUENCE [LARGE SCALE GENOMIC DNA]</scope>
    <source>
        <strain evidence="10">N2K1</strain>
    </source>
</reference>
<name>A0A4V1K1Z3_9FIRM</name>
<dbReference type="CDD" id="cd06171">
    <property type="entry name" value="Sigma70_r4"/>
    <property type="match status" value="1"/>
</dbReference>
<dbReference type="InterPro" id="IPR007627">
    <property type="entry name" value="RNA_pol_sigma70_r2"/>
</dbReference>
<dbReference type="Proteomes" id="UP000289166">
    <property type="component" value="Unassembled WGS sequence"/>
</dbReference>
<dbReference type="Pfam" id="PF08281">
    <property type="entry name" value="Sigma70_r4_2"/>
    <property type="match status" value="1"/>
</dbReference>
<keyword evidence="3 6" id="KW-0731">Sigma factor</keyword>
<evidence type="ECO:0000259" key="7">
    <source>
        <dbReference type="Pfam" id="PF04542"/>
    </source>
</evidence>
<evidence type="ECO:0000313" key="9">
    <source>
        <dbReference type="EMBL" id="RXE58489.1"/>
    </source>
</evidence>
<evidence type="ECO:0000256" key="4">
    <source>
        <dbReference type="ARBA" id="ARBA00023125"/>
    </source>
</evidence>
<dbReference type="GO" id="GO:0006352">
    <property type="term" value="P:DNA-templated transcription initiation"/>
    <property type="evidence" value="ECO:0007669"/>
    <property type="project" value="InterPro"/>
</dbReference>
<dbReference type="InterPro" id="IPR013249">
    <property type="entry name" value="RNA_pol_sigma70_r4_t2"/>
</dbReference>
<comment type="similarity">
    <text evidence="1 6">Belongs to the sigma-70 factor family. ECF subfamily.</text>
</comment>
<dbReference type="GO" id="GO:0016987">
    <property type="term" value="F:sigma factor activity"/>
    <property type="evidence" value="ECO:0007669"/>
    <property type="project" value="UniProtKB-KW"/>
</dbReference>
<dbReference type="GO" id="GO:0003677">
    <property type="term" value="F:DNA binding"/>
    <property type="evidence" value="ECO:0007669"/>
    <property type="project" value="UniProtKB-KW"/>
</dbReference>
<dbReference type="PANTHER" id="PTHR43133:SF53">
    <property type="entry name" value="ECF RNA POLYMERASE SIGMA-E FACTOR"/>
    <property type="match status" value="1"/>
</dbReference>
<dbReference type="PROSITE" id="PS01063">
    <property type="entry name" value="SIGMA70_ECF"/>
    <property type="match status" value="1"/>
</dbReference>
<comment type="caution">
    <text evidence="9">The sequence shown here is derived from an EMBL/GenBank/DDBJ whole genome shotgun (WGS) entry which is preliminary data.</text>
</comment>
<dbReference type="NCBIfam" id="TIGR02937">
    <property type="entry name" value="sigma70-ECF"/>
    <property type="match status" value="1"/>
</dbReference>
<accession>A0A4V1K1Z3</accession>
<evidence type="ECO:0000256" key="1">
    <source>
        <dbReference type="ARBA" id="ARBA00010641"/>
    </source>
</evidence>
<dbReference type="PANTHER" id="PTHR43133">
    <property type="entry name" value="RNA POLYMERASE ECF-TYPE SIGMA FACTO"/>
    <property type="match status" value="1"/>
</dbReference>
<feature type="domain" description="RNA polymerase sigma factor 70 region 4 type 2" evidence="8">
    <location>
        <begin position="129"/>
        <end position="180"/>
    </location>
</feature>
<dbReference type="SUPFAM" id="SSF88659">
    <property type="entry name" value="Sigma3 and sigma4 domains of RNA polymerase sigma factors"/>
    <property type="match status" value="1"/>
</dbReference>
<keyword evidence="10" id="KW-1185">Reference proteome</keyword>
<organism evidence="9 10">
    <name type="scientific">Acetivibrio mesophilus</name>
    <dbReference type="NCBI Taxonomy" id="2487273"/>
    <lineage>
        <taxon>Bacteria</taxon>
        <taxon>Bacillati</taxon>
        <taxon>Bacillota</taxon>
        <taxon>Clostridia</taxon>
        <taxon>Eubacteriales</taxon>
        <taxon>Oscillospiraceae</taxon>
        <taxon>Acetivibrio</taxon>
    </lineage>
</organism>
<dbReference type="InterPro" id="IPR000838">
    <property type="entry name" value="RNA_pol_sigma70_ECF_CS"/>
</dbReference>
<sequence length="193" mass="22735">MVGVITMSKERDNMLVESTLKGNINSFEELIRLYQGKLINFLSKMTASPEDAEEITQEVFIKVYKNLYKYNNKWSFSTWIYRIAINTLRSEYRKVKGIKNVDYYTNVPELPANFCDYPEIAYEMKERRGEIIRLIDDLKEDQKTALLLRCIQDFSFKEIGDILGISPEAAKMKIQRAKQSICRKYEKLEKEGR</sequence>
<dbReference type="InterPro" id="IPR013324">
    <property type="entry name" value="RNA_pol_sigma_r3/r4-like"/>
</dbReference>
<keyword evidence="2 6" id="KW-0805">Transcription regulation</keyword>
<keyword evidence="5 6" id="KW-0804">Transcription</keyword>
<gene>
    <name evidence="9" type="ORF">EFD62_11945</name>
</gene>
<dbReference type="Gene3D" id="1.10.1740.10">
    <property type="match status" value="1"/>
</dbReference>
<evidence type="ECO:0000256" key="5">
    <source>
        <dbReference type="ARBA" id="ARBA00023163"/>
    </source>
</evidence>
<evidence type="ECO:0000256" key="3">
    <source>
        <dbReference type="ARBA" id="ARBA00023082"/>
    </source>
</evidence>
<dbReference type="OrthoDB" id="9784984at2"/>
<feature type="domain" description="RNA polymerase sigma-70 region 2" evidence="7">
    <location>
        <begin position="30"/>
        <end position="94"/>
    </location>
</feature>
<evidence type="ECO:0000256" key="2">
    <source>
        <dbReference type="ARBA" id="ARBA00023015"/>
    </source>
</evidence>
<evidence type="ECO:0000313" key="10">
    <source>
        <dbReference type="Proteomes" id="UP000289166"/>
    </source>
</evidence>
<dbReference type="SUPFAM" id="SSF88946">
    <property type="entry name" value="Sigma2 domain of RNA polymerase sigma factors"/>
    <property type="match status" value="1"/>
</dbReference>
<keyword evidence="4 6" id="KW-0238">DNA-binding</keyword>
<dbReference type="InterPro" id="IPR013325">
    <property type="entry name" value="RNA_pol_sigma_r2"/>
</dbReference>
<protein>
    <recommendedName>
        <fullName evidence="6">RNA polymerase sigma factor</fullName>
    </recommendedName>
</protein>
<proteinExistence type="inferred from homology"/>
<dbReference type="InterPro" id="IPR039425">
    <property type="entry name" value="RNA_pol_sigma-70-like"/>
</dbReference>
<evidence type="ECO:0000256" key="6">
    <source>
        <dbReference type="RuleBase" id="RU000716"/>
    </source>
</evidence>
<evidence type="ECO:0000259" key="8">
    <source>
        <dbReference type="Pfam" id="PF08281"/>
    </source>
</evidence>
<dbReference type="InterPro" id="IPR014284">
    <property type="entry name" value="RNA_pol_sigma-70_dom"/>
</dbReference>
<dbReference type="InterPro" id="IPR036388">
    <property type="entry name" value="WH-like_DNA-bd_sf"/>
</dbReference>